<dbReference type="GO" id="GO:0000175">
    <property type="term" value="F:3'-5'-RNA exonuclease activity"/>
    <property type="evidence" value="ECO:0007669"/>
    <property type="project" value="UniProtKB-UniRule"/>
</dbReference>
<dbReference type="KEGG" id="rms:RMA_1006"/>
<dbReference type="EMBL" id="CP000683">
    <property type="protein sequence ID" value="ABV85053.1"/>
    <property type="molecule type" value="Genomic_DNA"/>
</dbReference>
<protein>
    <recommendedName>
        <fullName evidence="7">Ribonuclease PH</fullName>
        <shortName evidence="7">RNase PH</shortName>
        <ecNumber evidence="7">2.7.7.56</ecNumber>
    </recommendedName>
    <alternativeName>
        <fullName evidence="7">tRNA nucleotidyltransferase</fullName>
    </alternativeName>
</protein>
<evidence type="ECO:0000256" key="7">
    <source>
        <dbReference type="HAMAP-Rule" id="MF_00564"/>
    </source>
</evidence>
<dbReference type="InterPro" id="IPR002381">
    <property type="entry name" value="RNase_PH_bac-type"/>
</dbReference>
<sequence>MYFYLWSTNCIMRQSGRKSNQLRPISLELSPLINAEGSCLIKIGNTHVMCSATCETTVPPFLRGQNQGWITAEYGMLPGSTSQRIKREAALGKQGGRTQEIQRLIGRAMRCVIDVKKLGERQIIIDCDVINADGGTRTAAITGSYVALHLAIRSLMKKRVLKVNPLISQIAAISCGIYKGEAILDLDYLEDSDADVDSNFVFAGNGNLIEVQGTAEKNPFSEGQFLAMLKLAKGGAAELFKLQNQVLLES</sequence>
<feature type="binding site" evidence="7">
    <location>
        <position position="97"/>
    </location>
    <ligand>
        <name>phosphate</name>
        <dbReference type="ChEBI" id="CHEBI:43474"/>
        <note>substrate</note>
    </ligand>
</feature>
<dbReference type="GO" id="GO:0008033">
    <property type="term" value="P:tRNA processing"/>
    <property type="evidence" value="ECO:0007669"/>
    <property type="project" value="UniProtKB-UniRule"/>
</dbReference>
<dbReference type="AlphaFoldDB" id="A8F2B7"/>
<dbReference type="CDD" id="cd11362">
    <property type="entry name" value="RNase_PH_bact"/>
    <property type="match status" value="1"/>
</dbReference>
<feature type="domain" description="Exoribonuclease phosphorolytic" evidence="8">
    <location>
        <begin position="21"/>
        <end position="151"/>
    </location>
</feature>
<dbReference type="GO" id="GO:0009022">
    <property type="term" value="F:tRNA nucleotidyltransferase activity"/>
    <property type="evidence" value="ECO:0007669"/>
    <property type="project" value="UniProtKB-UniRule"/>
</dbReference>
<dbReference type="SUPFAM" id="SSF55666">
    <property type="entry name" value="Ribonuclease PH domain 2-like"/>
    <property type="match status" value="1"/>
</dbReference>
<comment type="subunit">
    <text evidence="7">Homohexameric ring arranged as a trimer of dimers.</text>
</comment>
<dbReference type="GO" id="GO:0016075">
    <property type="term" value="P:rRNA catabolic process"/>
    <property type="evidence" value="ECO:0007669"/>
    <property type="project" value="UniProtKB-UniRule"/>
</dbReference>
<dbReference type="InterPro" id="IPR001247">
    <property type="entry name" value="ExoRNase_PH_dom1"/>
</dbReference>
<comment type="function">
    <text evidence="7">Phosphorolytic 3'-5' exoribonuclease that plays an important role in tRNA 3'-end maturation. Removes nucleotide residues following the 3'-CCA terminus of tRNAs; can also add nucleotides to the ends of RNA molecules by using nucleoside diphosphates as substrates, but this may not be physiologically important. Probably plays a role in initiation of 16S rRNA degradation (leading to ribosome degradation) during starvation.</text>
</comment>
<feature type="domain" description="Exoribonuclease phosphorolytic" evidence="9">
    <location>
        <begin position="170"/>
        <end position="234"/>
    </location>
</feature>
<evidence type="ECO:0000313" key="11">
    <source>
        <dbReference type="Proteomes" id="UP000001311"/>
    </source>
</evidence>
<organism evidence="10 11">
    <name type="scientific">Rickettsia massiliae (strain Mtu5)</name>
    <dbReference type="NCBI Taxonomy" id="416276"/>
    <lineage>
        <taxon>Bacteria</taxon>
        <taxon>Pseudomonadati</taxon>
        <taxon>Pseudomonadota</taxon>
        <taxon>Alphaproteobacteria</taxon>
        <taxon>Rickettsiales</taxon>
        <taxon>Rickettsiaceae</taxon>
        <taxon>Rickettsieae</taxon>
        <taxon>Rickettsia</taxon>
        <taxon>spotted fever group</taxon>
    </lineage>
</organism>
<keyword evidence="4 7" id="KW-0819">tRNA processing</keyword>
<evidence type="ECO:0000256" key="5">
    <source>
        <dbReference type="ARBA" id="ARBA00022695"/>
    </source>
</evidence>
<dbReference type="NCBIfam" id="TIGR01966">
    <property type="entry name" value="RNasePH"/>
    <property type="match status" value="1"/>
</dbReference>
<reference evidence="10 11" key="1">
    <citation type="journal article" date="2007" name="Genome Res.">
        <title>Lateral gene transfer between obligate intracellular bacteria: evidence from the Rickettsia massiliae genome.</title>
        <authorList>
            <person name="Blanc G."/>
            <person name="Ogata H."/>
            <person name="Robert C."/>
            <person name="Audic S."/>
            <person name="Claverie J.-M."/>
            <person name="Raoult D."/>
        </authorList>
    </citation>
    <scope>NUCLEOTIDE SEQUENCE [LARGE SCALE GENOMIC DNA]</scope>
    <source>
        <strain evidence="11">Mtu5</strain>
    </source>
</reference>
<comment type="similarity">
    <text evidence="1 7">Belongs to the RNase PH family.</text>
</comment>
<keyword evidence="11" id="KW-1185">Reference proteome</keyword>
<dbReference type="InterPro" id="IPR015847">
    <property type="entry name" value="ExoRNase_PH_dom2"/>
</dbReference>
<feature type="binding site" evidence="7">
    <location>
        <begin position="135"/>
        <end position="137"/>
    </location>
    <ligand>
        <name>phosphate</name>
        <dbReference type="ChEBI" id="CHEBI:43474"/>
        <note>substrate</note>
    </ligand>
</feature>
<evidence type="ECO:0000256" key="6">
    <source>
        <dbReference type="ARBA" id="ARBA00022884"/>
    </source>
</evidence>
<comment type="catalytic activity">
    <reaction evidence="7">
        <text>tRNA(n+1) + phosphate = tRNA(n) + a ribonucleoside 5'-diphosphate</text>
        <dbReference type="Rhea" id="RHEA:10628"/>
        <dbReference type="Rhea" id="RHEA-COMP:17343"/>
        <dbReference type="Rhea" id="RHEA-COMP:17344"/>
        <dbReference type="ChEBI" id="CHEBI:43474"/>
        <dbReference type="ChEBI" id="CHEBI:57930"/>
        <dbReference type="ChEBI" id="CHEBI:173114"/>
        <dbReference type="EC" id="2.7.7.56"/>
    </reaction>
</comment>
<dbReference type="InterPro" id="IPR020568">
    <property type="entry name" value="Ribosomal_Su5_D2-typ_SF"/>
</dbReference>
<dbReference type="InterPro" id="IPR018336">
    <property type="entry name" value="RNase_PH_CS"/>
</dbReference>
<dbReference type="Pfam" id="PF03725">
    <property type="entry name" value="RNase_PH_C"/>
    <property type="match status" value="1"/>
</dbReference>
<accession>A8F2B7</accession>
<evidence type="ECO:0000256" key="4">
    <source>
        <dbReference type="ARBA" id="ARBA00022694"/>
    </source>
</evidence>
<dbReference type="InterPro" id="IPR027408">
    <property type="entry name" value="PNPase/RNase_PH_dom_sf"/>
</dbReference>
<evidence type="ECO:0000256" key="3">
    <source>
        <dbReference type="ARBA" id="ARBA00022555"/>
    </source>
</evidence>
<dbReference type="PROSITE" id="PS01277">
    <property type="entry name" value="RIBONUCLEASE_PH"/>
    <property type="match status" value="1"/>
</dbReference>
<dbReference type="FunFam" id="3.30.230.70:FF:000003">
    <property type="entry name" value="Ribonuclease PH"/>
    <property type="match status" value="1"/>
</dbReference>
<dbReference type="InterPro" id="IPR036345">
    <property type="entry name" value="ExoRNase_PH_dom2_sf"/>
</dbReference>
<name>A8F2B7_RICM5</name>
<proteinExistence type="inferred from homology"/>
<dbReference type="Proteomes" id="UP000001311">
    <property type="component" value="Chromosome"/>
</dbReference>
<dbReference type="PANTHER" id="PTHR11953">
    <property type="entry name" value="EXOSOME COMPLEX COMPONENT"/>
    <property type="match status" value="1"/>
</dbReference>
<keyword evidence="5 7" id="KW-0548">Nucleotidyltransferase</keyword>
<keyword evidence="6" id="KW-0694">RNA-binding</keyword>
<dbReference type="InterPro" id="IPR050080">
    <property type="entry name" value="RNase_PH"/>
</dbReference>
<dbReference type="HOGENOM" id="CLU_050858_0_0_5"/>
<evidence type="ECO:0000256" key="2">
    <source>
        <dbReference type="ARBA" id="ARBA00022552"/>
    </source>
</evidence>
<dbReference type="HAMAP" id="MF_00564">
    <property type="entry name" value="RNase_PH"/>
    <property type="match status" value="1"/>
</dbReference>
<keyword evidence="7" id="KW-0808">Transferase</keyword>
<dbReference type="GO" id="GO:0000049">
    <property type="term" value="F:tRNA binding"/>
    <property type="evidence" value="ECO:0007669"/>
    <property type="project" value="UniProtKB-UniRule"/>
</dbReference>
<keyword evidence="3 7" id="KW-0820">tRNA-binding</keyword>
<dbReference type="Gene3D" id="3.30.230.70">
    <property type="entry name" value="GHMP Kinase, N-terminal domain"/>
    <property type="match status" value="1"/>
</dbReference>
<gene>
    <name evidence="7 10" type="primary">rph</name>
    <name evidence="10" type="ordered locus">RMA_1006</name>
</gene>
<evidence type="ECO:0000259" key="8">
    <source>
        <dbReference type="Pfam" id="PF01138"/>
    </source>
</evidence>
<dbReference type="PANTHER" id="PTHR11953:SF0">
    <property type="entry name" value="EXOSOME COMPLEX COMPONENT RRP41"/>
    <property type="match status" value="1"/>
</dbReference>
<dbReference type="Pfam" id="PF01138">
    <property type="entry name" value="RNase_PH"/>
    <property type="match status" value="1"/>
</dbReference>
<keyword evidence="2 7" id="KW-0698">rRNA processing</keyword>
<evidence type="ECO:0000259" key="9">
    <source>
        <dbReference type="Pfam" id="PF03725"/>
    </source>
</evidence>
<dbReference type="GO" id="GO:0031125">
    <property type="term" value="P:rRNA 3'-end processing"/>
    <property type="evidence" value="ECO:0007669"/>
    <property type="project" value="UniProtKB-ARBA"/>
</dbReference>
<evidence type="ECO:0000313" key="10">
    <source>
        <dbReference type="EMBL" id="ABV85053.1"/>
    </source>
</evidence>
<evidence type="ECO:0000256" key="1">
    <source>
        <dbReference type="ARBA" id="ARBA00006678"/>
    </source>
</evidence>
<dbReference type="EC" id="2.7.7.56" evidence="7"/>
<dbReference type="SUPFAM" id="SSF54211">
    <property type="entry name" value="Ribosomal protein S5 domain 2-like"/>
    <property type="match status" value="1"/>
</dbReference>